<dbReference type="InterPro" id="IPR045039">
    <property type="entry name" value="NSI-like"/>
</dbReference>
<evidence type="ECO:0000313" key="5">
    <source>
        <dbReference type="Proteomes" id="UP000315700"/>
    </source>
</evidence>
<keyword evidence="2" id="KW-0012">Acyltransferase</keyword>
<sequence length="150" mass="17129">MNPSLSLVHTIDESQLEQLHRLYGKQWWSQGRALEDIRTMLVHSSRVYALIDQDTGRLVAFCRVMTDFVFRGMLHDVMVEDDWQGQGVGKQLMEAVTRDPDLSRVQSIGLWCKPNLVPLYQKFGFEQANADYCWMQTGSLITATHAPASP</sequence>
<dbReference type="Proteomes" id="UP000315700">
    <property type="component" value="Chromosome"/>
</dbReference>
<dbReference type="Gene3D" id="3.40.630.30">
    <property type="match status" value="1"/>
</dbReference>
<dbReference type="EMBL" id="CP036271">
    <property type="protein sequence ID" value="QDT53522.1"/>
    <property type="molecule type" value="Genomic_DNA"/>
</dbReference>
<keyword evidence="1 4" id="KW-0808">Transferase</keyword>
<keyword evidence="5" id="KW-1185">Reference proteome</keyword>
<proteinExistence type="predicted"/>
<dbReference type="Pfam" id="PF13508">
    <property type="entry name" value="Acetyltransf_7"/>
    <property type="match status" value="1"/>
</dbReference>
<dbReference type="GO" id="GO:0008080">
    <property type="term" value="F:N-acetyltransferase activity"/>
    <property type="evidence" value="ECO:0007669"/>
    <property type="project" value="InterPro"/>
</dbReference>
<dbReference type="CDD" id="cd04301">
    <property type="entry name" value="NAT_SF"/>
    <property type="match status" value="1"/>
</dbReference>
<dbReference type="PROSITE" id="PS51186">
    <property type="entry name" value="GNAT"/>
    <property type="match status" value="1"/>
</dbReference>
<dbReference type="SUPFAM" id="SSF55729">
    <property type="entry name" value="Acyl-CoA N-acyltransferases (Nat)"/>
    <property type="match status" value="1"/>
</dbReference>
<dbReference type="PANTHER" id="PTHR43626">
    <property type="entry name" value="ACYL-COA N-ACYLTRANSFERASE"/>
    <property type="match status" value="1"/>
</dbReference>
<dbReference type="KEGG" id="ccos:Pan44_15440"/>
<dbReference type="RefSeq" id="WP_197453922.1">
    <property type="nucleotide sequence ID" value="NZ_CP036271.1"/>
</dbReference>
<dbReference type="InterPro" id="IPR016181">
    <property type="entry name" value="Acyl_CoA_acyltransferase"/>
</dbReference>
<evidence type="ECO:0000256" key="1">
    <source>
        <dbReference type="ARBA" id="ARBA00022679"/>
    </source>
</evidence>
<dbReference type="GO" id="GO:0005737">
    <property type="term" value="C:cytoplasm"/>
    <property type="evidence" value="ECO:0007669"/>
    <property type="project" value="TreeGrafter"/>
</dbReference>
<accession>A0A517SBN6</accession>
<feature type="domain" description="N-acetyltransferase" evidence="3">
    <location>
        <begin position="6"/>
        <end position="147"/>
    </location>
</feature>
<organism evidence="4 5">
    <name type="scientific">Caulifigura coniformis</name>
    <dbReference type="NCBI Taxonomy" id="2527983"/>
    <lineage>
        <taxon>Bacteria</taxon>
        <taxon>Pseudomonadati</taxon>
        <taxon>Planctomycetota</taxon>
        <taxon>Planctomycetia</taxon>
        <taxon>Planctomycetales</taxon>
        <taxon>Planctomycetaceae</taxon>
        <taxon>Caulifigura</taxon>
    </lineage>
</organism>
<dbReference type="InterPro" id="IPR000182">
    <property type="entry name" value="GNAT_dom"/>
</dbReference>
<dbReference type="AlphaFoldDB" id="A0A517SBN6"/>
<protein>
    <submittedName>
        <fullName evidence="4">Acetyltransferase (GNAT) family protein</fullName>
    </submittedName>
</protein>
<dbReference type="InParanoid" id="A0A517SBN6"/>
<name>A0A517SBN6_9PLAN</name>
<evidence type="ECO:0000259" key="3">
    <source>
        <dbReference type="PROSITE" id="PS51186"/>
    </source>
</evidence>
<dbReference type="PANTHER" id="PTHR43626:SF4">
    <property type="entry name" value="GCN5-RELATED N-ACETYLTRANSFERASE 2, CHLOROPLASTIC"/>
    <property type="match status" value="1"/>
</dbReference>
<gene>
    <name evidence="4" type="ORF">Pan44_15440</name>
</gene>
<evidence type="ECO:0000313" key="4">
    <source>
        <dbReference type="EMBL" id="QDT53522.1"/>
    </source>
</evidence>
<evidence type="ECO:0000256" key="2">
    <source>
        <dbReference type="ARBA" id="ARBA00023315"/>
    </source>
</evidence>
<reference evidence="4 5" key="1">
    <citation type="submission" date="2019-02" db="EMBL/GenBank/DDBJ databases">
        <title>Deep-cultivation of Planctomycetes and their phenomic and genomic characterization uncovers novel biology.</title>
        <authorList>
            <person name="Wiegand S."/>
            <person name="Jogler M."/>
            <person name="Boedeker C."/>
            <person name="Pinto D."/>
            <person name="Vollmers J."/>
            <person name="Rivas-Marin E."/>
            <person name="Kohn T."/>
            <person name="Peeters S.H."/>
            <person name="Heuer A."/>
            <person name="Rast P."/>
            <person name="Oberbeckmann S."/>
            <person name="Bunk B."/>
            <person name="Jeske O."/>
            <person name="Meyerdierks A."/>
            <person name="Storesund J.E."/>
            <person name="Kallscheuer N."/>
            <person name="Luecker S."/>
            <person name="Lage O.M."/>
            <person name="Pohl T."/>
            <person name="Merkel B.J."/>
            <person name="Hornburger P."/>
            <person name="Mueller R.-W."/>
            <person name="Bruemmer F."/>
            <person name="Labrenz M."/>
            <person name="Spormann A.M."/>
            <person name="Op den Camp H."/>
            <person name="Overmann J."/>
            <person name="Amann R."/>
            <person name="Jetten M.S.M."/>
            <person name="Mascher T."/>
            <person name="Medema M.H."/>
            <person name="Devos D.P."/>
            <person name="Kaster A.-K."/>
            <person name="Ovreas L."/>
            <person name="Rohde M."/>
            <person name="Galperin M.Y."/>
            <person name="Jogler C."/>
        </authorList>
    </citation>
    <scope>NUCLEOTIDE SEQUENCE [LARGE SCALE GENOMIC DNA]</scope>
    <source>
        <strain evidence="4 5">Pan44</strain>
    </source>
</reference>